<reference evidence="7 8" key="1">
    <citation type="submission" date="2020-06" db="EMBL/GenBank/DDBJ databases">
        <title>The endosymbiont of the kinetoplastid Bodo saltans is a Paracaedibacter-like alpha-proteobacterium possessing a putative toxin-antitoxin system.</title>
        <authorList>
            <person name="Midha S."/>
            <person name="Rigden D.J."/>
            <person name="Siozios S."/>
            <person name="Hurst G.D.D."/>
            <person name="Jackson A.P."/>
        </authorList>
    </citation>
    <scope>NUCLEOTIDE SEQUENCE [LARGE SCALE GENOMIC DNA]</scope>
    <source>
        <strain evidence="7">Lake Konstanz</strain>
    </source>
</reference>
<accession>A0A7L9RU30</accession>
<keyword evidence="8" id="KW-1185">Reference proteome</keyword>
<dbReference type="SUPFAM" id="SSF52540">
    <property type="entry name" value="P-loop containing nucleoside triphosphate hydrolases"/>
    <property type="match status" value="2"/>
</dbReference>
<sequence>MKKFLLLTSCISALSVNFGSEAFSWSNRKYELNQQLSKIMQYSRPLQNDFPKDAENIVLKIEGVVKATTPEAALEILERLINTELSISDGATPRVLVKDIPAETKQKKTPIKSEKWTSSRWLESNAVAVLQSWERELYSNPNIEVNYLERDHDCWGLFSNYGVRAKFTEYKTEIITTKDAVKKTHKLSMLLYFAQELKSRILQQHKHLMEGKKATLWAKQEIENMKARQEAIRQKKLFEEALIKQREDEKKGLNAAGLRELGLSKLLGINGQQENSFFATKLFEEAKSKGDAEACILLAKMEFYGGLNLASILRGAPELEQYSFRDEKISYMGDNIRIALENGYPGSFHPNTSKFNDYYNNYINLLSEHRRRMKEMDEAKDDGVKLNQLGLYYKDIPMPQKRDHSHAVRLFRLAHQAGNLDGSLNFALVHLQGLYGECVNVHEGYRVLQEAYKRGDRLDLRASPVNLQYWNVATKDLQLEDRKRLEAKAEQEAARLQEEIKGLGAEALTALAKDYEAGTNGKVKDLQHAYAVFKKAVDIQGGYGYQKGEACFHVGRYLFLGLGGVLKNSSEAAKYFQQAYSSYHTCPNNMDSVTQQAWESATREQRNETIRQRDAENARRVVEKQGKNAQQLRELGMCYLMGKKENRYHRFDHVYGKELLLEAYTQGDVEATLLLAQAEFYGGRSCWASSFELSSVLKNGDVLVRPSFLYSNEKSQRYCQEAYRRGIKDCNDPRFAKFNAFYGDAIKELKVEEALLAQKAEALVEKERLAKEVEENAQKLRETEERRKREEEERNAVEAQGTTEVALSTRDGYYAATIYDPAERECTEVEFEADDTSEEQDTVHPLFAVTNVQSDDLSPAYITRSALMSQPYLAHDQLTPEAIVEHEEIAKLSPVEWDESQLVKLGWTPQVFADAKRKLDDVELGTLFSRSVRKICNYGIAATSIEGILSLDGMLETNWQGILDAYIHSVIFKKDVTDLSVTEVVQAFNNLNTKSSLELRDLIKTQLYDVLDQFGKSLDGSDLPVSEWTKEQVKKWSGGIKAISTRVGRENKIVPILAVVMRAVELANKKGYIPRATQIISALGSLNTVDKKGRLLQIATGEGKSITTAMIASVRALWGDKVDIASSSEVLSSRDAKEQKGIYDLLDVTCADAVADDEVALQKAYLADVVYGTIHSFSAHVLLEEFEGKERRGKRAFDVLFIDEADSSLVDQIDVYTQLSKPMSGMESMLPLLAVVSKRVEDALKEGKNIETIREETFVYLEYELGGESDQTLKIPQHLRKLARYQVPLWIESVLRANFYHRQDKDHVVADNGAICPIDYQNTGVVHTNQVFSDGGHQFLQLKAESYLTAENFVGSFISPLSYVKRYGGNISGLTGTLGNEVTQSFMRSVYDVDFVSIPSYRPKQLKEYEHKVLDNRGGWSDAIIQSIVDETSSGRSVLVLFETKENLEKVKNEFQKHIPIFPSQNIHCYFRNDLTQELPKPLLGGHVVFATNLAGRGTDLELAIEVDACGGLHVCTTFLPLNERVEA</sequence>
<feature type="region of interest" description="Disordered" evidence="5">
    <location>
        <begin position="775"/>
        <end position="803"/>
    </location>
</feature>
<keyword evidence="2" id="KW-0813">Transport</keyword>
<evidence type="ECO:0000313" key="8">
    <source>
        <dbReference type="Proteomes" id="UP000594001"/>
    </source>
</evidence>
<dbReference type="Pfam" id="PF07517">
    <property type="entry name" value="SecA_DEAD"/>
    <property type="match status" value="1"/>
</dbReference>
<dbReference type="Gene3D" id="1.25.40.10">
    <property type="entry name" value="Tetratricopeptide repeat domain"/>
    <property type="match status" value="1"/>
</dbReference>
<evidence type="ECO:0000259" key="6">
    <source>
        <dbReference type="PROSITE" id="PS51196"/>
    </source>
</evidence>
<dbReference type="InterPro" id="IPR027417">
    <property type="entry name" value="P-loop_NTPase"/>
</dbReference>
<keyword evidence="1" id="KW-1003">Cell membrane</keyword>
<dbReference type="GO" id="GO:0016020">
    <property type="term" value="C:membrane"/>
    <property type="evidence" value="ECO:0007669"/>
    <property type="project" value="InterPro"/>
</dbReference>
<organism evidence="7 8">
    <name type="scientific">Candidatus Bodocaedibacter vickermanii</name>
    <dbReference type="NCBI Taxonomy" id="2741701"/>
    <lineage>
        <taxon>Bacteria</taxon>
        <taxon>Pseudomonadati</taxon>
        <taxon>Pseudomonadota</taxon>
        <taxon>Alphaproteobacteria</taxon>
        <taxon>Holosporales</taxon>
        <taxon>Candidatus Paracaedibacteraceae</taxon>
        <taxon>Candidatus Bodocaedibacter</taxon>
    </lineage>
</organism>
<name>A0A7L9RU30_9PROT</name>
<dbReference type="SUPFAM" id="SSF81901">
    <property type="entry name" value="HCP-like"/>
    <property type="match status" value="1"/>
</dbReference>
<dbReference type="Gene3D" id="3.40.50.300">
    <property type="entry name" value="P-loop containing nucleotide triphosphate hydrolases"/>
    <property type="match status" value="2"/>
</dbReference>
<dbReference type="GO" id="GO:0005524">
    <property type="term" value="F:ATP binding"/>
    <property type="evidence" value="ECO:0007669"/>
    <property type="project" value="InterPro"/>
</dbReference>
<protein>
    <submittedName>
        <fullName evidence="7">Protein translocase subunit SecA</fullName>
    </submittedName>
</protein>
<keyword evidence="3" id="KW-0811">Translocation</keyword>
<dbReference type="SMART" id="SM00957">
    <property type="entry name" value="SecA_DEAD"/>
    <property type="match status" value="1"/>
</dbReference>
<evidence type="ECO:0000256" key="4">
    <source>
        <dbReference type="SAM" id="Coils"/>
    </source>
</evidence>
<dbReference type="InterPro" id="IPR000185">
    <property type="entry name" value="SecA"/>
</dbReference>
<dbReference type="Proteomes" id="UP000594001">
    <property type="component" value="Chromosome"/>
</dbReference>
<evidence type="ECO:0000256" key="1">
    <source>
        <dbReference type="ARBA" id="ARBA00022475"/>
    </source>
</evidence>
<evidence type="ECO:0000313" key="7">
    <source>
        <dbReference type="EMBL" id="QOL19888.1"/>
    </source>
</evidence>
<feature type="coiled-coil region" evidence="4">
    <location>
        <begin position="479"/>
        <end position="506"/>
    </location>
</feature>
<dbReference type="InterPro" id="IPR011990">
    <property type="entry name" value="TPR-like_helical_dom_sf"/>
</dbReference>
<dbReference type="InterPro" id="IPR014018">
    <property type="entry name" value="SecA_motor_DEAD"/>
</dbReference>
<keyword evidence="4" id="KW-0175">Coiled coil</keyword>
<dbReference type="EMBL" id="CP054719">
    <property type="protein sequence ID" value="QOL19888.1"/>
    <property type="molecule type" value="Genomic_DNA"/>
</dbReference>
<keyword evidence="2" id="KW-0653">Protein transport</keyword>
<dbReference type="SMART" id="SM00671">
    <property type="entry name" value="SEL1"/>
    <property type="match status" value="4"/>
</dbReference>
<proteinExistence type="predicted"/>
<dbReference type="GO" id="GO:0006605">
    <property type="term" value="P:protein targeting"/>
    <property type="evidence" value="ECO:0007669"/>
    <property type="project" value="InterPro"/>
</dbReference>
<dbReference type="PROSITE" id="PS51196">
    <property type="entry name" value="SECA_MOTOR_DEAD"/>
    <property type="match status" value="1"/>
</dbReference>
<evidence type="ECO:0000256" key="5">
    <source>
        <dbReference type="SAM" id="MobiDB-lite"/>
    </source>
</evidence>
<dbReference type="InterPro" id="IPR011115">
    <property type="entry name" value="SecA_DEAD"/>
</dbReference>
<feature type="compositionally biased region" description="Basic and acidic residues" evidence="5">
    <location>
        <begin position="775"/>
        <end position="796"/>
    </location>
</feature>
<keyword evidence="1" id="KW-0472">Membrane</keyword>
<dbReference type="RefSeq" id="WP_350331447.1">
    <property type="nucleotide sequence ID" value="NZ_CP054719.1"/>
</dbReference>
<dbReference type="GO" id="GO:0006886">
    <property type="term" value="P:intracellular protein transport"/>
    <property type="evidence" value="ECO:0007669"/>
    <property type="project" value="InterPro"/>
</dbReference>
<dbReference type="InterPro" id="IPR006597">
    <property type="entry name" value="Sel1-like"/>
</dbReference>
<dbReference type="Gene3D" id="3.90.1440.10">
    <property type="entry name" value="SecA, preprotein cross-linking domain"/>
    <property type="match status" value="1"/>
</dbReference>
<feature type="domain" description="SecA family profile" evidence="6">
    <location>
        <begin position="985"/>
        <end position="1528"/>
    </location>
</feature>
<gene>
    <name evidence="7" type="primary">secA_2</name>
    <name evidence="7" type="ORF">CPBP_00659</name>
</gene>
<evidence type="ECO:0000256" key="2">
    <source>
        <dbReference type="ARBA" id="ARBA00022927"/>
    </source>
</evidence>
<dbReference type="GO" id="GO:0017038">
    <property type="term" value="P:protein import"/>
    <property type="evidence" value="ECO:0007669"/>
    <property type="project" value="InterPro"/>
</dbReference>
<dbReference type="KEGG" id="pbal:CPBP_00659"/>
<dbReference type="PANTHER" id="PTHR30612">
    <property type="entry name" value="SECA INNER MEMBRANE COMPONENT OF SEC PROTEIN SECRETION SYSTEM"/>
    <property type="match status" value="1"/>
</dbReference>
<dbReference type="PANTHER" id="PTHR30612:SF0">
    <property type="entry name" value="CHLOROPLAST PROTEIN-TRANSPORTING ATPASE"/>
    <property type="match status" value="1"/>
</dbReference>
<evidence type="ECO:0000256" key="3">
    <source>
        <dbReference type="ARBA" id="ARBA00023010"/>
    </source>
</evidence>